<reference evidence="2 3" key="1">
    <citation type="submission" date="2018-08" db="EMBL/GenBank/DDBJ databases">
        <title>Erythrobacter zhengii sp.nov., a bacterium isolated from deep-sea sediment.</title>
        <authorList>
            <person name="Fang C."/>
            <person name="Wu Y.-H."/>
            <person name="Sun C."/>
            <person name="Wang H."/>
            <person name="Cheng H."/>
            <person name="Meng F.-X."/>
            <person name="Wang C.-S."/>
            <person name="Xu X.-W."/>
        </authorList>
    </citation>
    <scope>NUCLEOTIDE SEQUENCE [LARGE SCALE GENOMIC DNA]</scope>
    <source>
        <strain evidence="2 3">V18</strain>
    </source>
</reference>
<keyword evidence="3" id="KW-1185">Reference proteome</keyword>
<name>A0A418NNN4_9SPHN</name>
<evidence type="ECO:0000313" key="3">
    <source>
        <dbReference type="Proteomes" id="UP000286576"/>
    </source>
</evidence>
<feature type="domain" description="Ribbon-helix-helix protein CopG" evidence="1">
    <location>
        <begin position="10"/>
        <end position="45"/>
    </location>
</feature>
<protein>
    <submittedName>
        <fullName evidence="2">CopG family transcriptional regulator</fullName>
    </submittedName>
</protein>
<dbReference type="GO" id="GO:0006355">
    <property type="term" value="P:regulation of DNA-templated transcription"/>
    <property type="evidence" value="ECO:0007669"/>
    <property type="project" value="InterPro"/>
</dbReference>
<dbReference type="EMBL" id="QXFL01000010">
    <property type="protein sequence ID" value="RIV83379.1"/>
    <property type="molecule type" value="Genomic_DNA"/>
</dbReference>
<organism evidence="2 3">
    <name type="scientific">Aurantiacibacter zhengii</name>
    <dbReference type="NCBI Taxonomy" id="2307003"/>
    <lineage>
        <taxon>Bacteria</taxon>
        <taxon>Pseudomonadati</taxon>
        <taxon>Pseudomonadota</taxon>
        <taxon>Alphaproteobacteria</taxon>
        <taxon>Sphingomonadales</taxon>
        <taxon>Erythrobacteraceae</taxon>
        <taxon>Aurantiacibacter</taxon>
    </lineage>
</organism>
<evidence type="ECO:0000259" key="1">
    <source>
        <dbReference type="Pfam" id="PF01402"/>
    </source>
</evidence>
<dbReference type="InterPro" id="IPR002145">
    <property type="entry name" value="CopG"/>
</dbReference>
<dbReference type="Proteomes" id="UP000286576">
    <property type="component" value="Unassembled WGS sequence"/>
</dbReference>
<comment type="caution">
    <text evidence="2">The sequence shown here is derived from an EMBL/GenBank/DDBJ whole genome shotgun (WGS) entry which is preliminary data.</text>
</comment>
<dbReference type="Pfam" id="PF01402">
    <property type="entry name" value="RHH_1"/>
    <property type="match status" value="1"/>
</dbReference>
<dbReference type="RefSeq" id="WP_119588033.1">
    <property type="nucleotide sequence ID" value="NZ_CAWODQ010000002.1"/>
</dbReference>
<sequence length="48" mass="5513">MHRTIHCTPIKFHAPQKLVDAIHEEAARQGMNLSEFMRSIAREKVGLN</sequence>
<proteinExistence type="predicted"/>
<dbReference type="AlphaFoldDB" id="A0A418NNN4"/>
<accession>A0A418NNN4</accession>
<evidence type="ECO:0000313" key="2">
    <source>
        <dbReference type="EMBL" id="RIV83379.1"/>
    </source>
</evidence>
<gene>
    <name evidence="2" type="ORF">D2V07_16655</name>
</gene>